<proteinExistence type="predicted"/>
<protein>
    <submittedName>
        <fullName evidence="1">Methyl-accepting chemotaxis protein</fullName>
    </submittedName>
</protein>
<evidence type="ECO:0000313" key="1">
    <source>
        <dbReference type="EMBL" id="MDR9873852.1"/>
    </source>
</evidence>
<sequence>MKISTKLLLSFLLCALVTLGVGLLGIKGVVRLSTALESTFSNNLVSVSTTAATLNGLVAHNRGLYRLLDASNGDVSAQDRERVRQDIAQELKRSQTAYATYRATPLEDDERAAGDKLDQLWPTYISSSDRIMALLDGGQLDQARTQLNTTNNELFRQARELIRVMVESNNRQIKEGAAAADELRSSALTWMISGIVLAFVIALTIGVLITRLITRPIAQAVASAQRIAQGDLTQAIITERTDEAGQLLMALSDMQGGLKSTLVEIANASDQLASAAEELSAVTDESSRGLTRQNDEIQQAATAVNQMTAAVDEVASNAVSTSEASRQATTEAEEGRQQVEQAVSGMSSMVVEINDSTQSVADLAGQVREIGKVIDVIRGIADQTNLLALNAAIEAARAGEQGRGFAVVADEVRALAHRTQTSTVDIEKMIGEVQTGADDAVAAMNKSLTWANNTQTLAQNAGEALQRITTSVAKINERNLVIASASEEQAQVAREVDRNLLNIQDLSTQTAAGAHQTNASSQDLSRLATSFNVLVSKFQL</sequence>
<keyword evidence="2" id="KW-1185">Reference proteome</keyword>
<gene>
    <name evidence="1" type="ORF">RJC98_01555</name>
</gene>
<dbReference type="Proteomes" id="UP001244872">
    <property type="component" value="Unassembled WGS sequence"/>
</dbReference>
<comment type="caution">
    <text evidence="1">The sequence shown here is derived from an EMBL/GenBank/DDBJ whole genome shotgun (WGS) entry which is preliminary data.</text>
</comment>
<accession>A0ACC6L5U6</accession>
<organism evidence="1 2">
    <name type="scientific">Pseudomonas allii</name>
    <dbReference type="NCBI Taxonomy" id="2740531"/>
    <lineage>
        <taxon>Bacteria</taxon>
        <taxon>Pseudomonadati</taxon>
        <taxon>Pseudomonadota</taxon>
        <taxon>Gammaproteobacteria</taxon>
        <taxon>Pseudomonadales</taxon>
        <taxon>Pseudomonadaceae</taxon>
        <taxon>Pseudomonas</taxon>
    </lineage>
</organism>
<dbReference type="EMBL" id="JAVLRO010000001">
    <property type="protein sequence ID" value="MDR9873852.1"/>
    <property type="molecule type" value="Genomic_DNA"/>
</dbReference>
<name>A0ACC6L5U6_9PSED</name>
<reference evidence="1" key="1">
    <citation type="submission" date="2023-07" db="EMBL/GenBank/DDBJ databases">
        <title>Bioagumentation of soil contaminated with hydrocarbons using Pseudomonas poae 7b strain.</title>
        <authorList>
            <person name="Kumor A."/>
        </authorList>
    </citation>
    <scope>NUCLEOTIDE SEQUENCE</scope>
    <source>
        <strain evidence="1">7b</strain>
    </source>
</reference>
<evidence type="ECO:0000313" key="2">
    <source>
        <dbReference type="Proteomes" id="UP001244872"/>
    </source>
</evidence>